<proteinExistence type="predicted"/>
<name>A0A550CLN7_9AGAR</name>
<dbReference type="Proteomes" id="UP000320762">
    <property type="component" value="Unassembled WGS sequence"/>
</dbReference>
<evidence type="ECO:0000313" key="1">
    <source>
        <dbReference type="EMBL" id="TRM65730.1"/>
    </source>
</evidence>
<dbReference type="EMBL" id="VDMD01000004">
    <property type="protein sequence ID" value="TRM65730.1"/>
    <property type="molecule type" value="Genomic_DNA"/>
</dbReference>
<evidence type="ECO:0000313" key="2">
    <source>
        <dbReference type="Proteomes" id="UP000320762"/>
    </source>
</evidence>
<comment type="caution">
    <text evidence="1">The sequence shown here is derived from an EMBL/GenBank/DDBJ whole genome shotgun (WGS) entry which is preliminary data.</text>
</comment>
<gene>
    <name evidence="1" type="ORF">BD626DRAFT_485672</name>
</gene>
<reference evidence="1 2" key="1">
    <citation type="journal article" date="2019" name="New Phytol.">
        <title>Comparative genomics reveals unique wood-decay strategies and fruiting body development in the Schizophyllaceae.</title>
        <authorList>
            <person name="Almasi E."/>
            <person name="Sahu N."/>
            <person name="Krizsan K."/>
            <person name="Balint B."/>
            <person name="Kovacs G.M."/>
            <person name="Kiss B."/>
            <person name="Cseklye J."/>
            <person name="Drula E."/>
            <person name="Henrissat B."/>
            <person name="Nagy I."/>
            <person name="Chovatia M."/>
            <person name="Adam C."/>
            <person name="LaButti K."/>
            <person name="Lipzen A."/>
            <person name="Riley R."/>
            <person name="Grigoriev I.V."/>
            <person name="Nagy L.G."/>
        </authorList>
    </citation>
    <scope>NUCLEOTIDE SEQUENCE [LARGE SCALE GENOMIC DNA]</scope>
    <source>
        <strain evidence="1 2">NL-1724</strain>
    </source>
</reference>
<organism evidence="1 2">
    <name type="scientific">Schizophyllum amplum</name>
    <dbReference type="NCBI Taxonomy" id="97359"/>
    <lineage>
        <taxon>Eukaryota</taxon>
        <taxon>Fungi</taxon>
        <taxon>Dikarya</taxon>
        <taxon>Basidiomycota</taxon>
        <taxon>Agaricomycotina</taxon>
        <taxon>Agaricomycetes</taxon>
        <taxon>Agaricomycetidae</taxon>
        <taxon>Agaricales</taxon>
        <taxon>Schizophyllaceae</taxon>
        <taxon>Schizophyllum</taxon>
    </lineage>
</organism>
<dbReference type="AlphaFoldDB" id="A0A550CLN7"/>
<accession>A0A550CLN7</accession>
<keyword evidence="2" id="KW-1185">Reference proteome</keyword>
<sequence>MAGFDGLTLRSCFVGLMLRVGGRPLPPVCCRTSGSPPPIPVNWRAIVVVPVVCAATLGNGLDPNPEGSGMTGDERVGEDCGERRDALRRSCNAPLGCLLLAPATKHAPCHFVFCGPATTPRSIGDTFLWHPGHEMEPPNRGKDVCVDGAVRGWLSYRLEDAGGVDLTFCRDGGGVECEARCEKISRLSGSG</sequence>
<protein>
    <submittedName>
        <fullName evidence="1">Uncharacterized protein</fullName>
    </submittedName>
</protein>